<sequence length="399" mass="42560">MITTVMCRGEVDIATAEQLERLLVDVLSRSRPDVVLDLREVTFLDAGGLTALIRADDRARRLGGRSSRTRCHLSVRVQGGRRSVHQGLRHIRGTVSLVALHRAFRPCSFFSNGRTVETEGGRDMDTKIVVGTDGSPEANVAVDWAAEDAERKGSSLRVVHVVDHARYSVPRLSPLDLKDQLIKAGQELLEHTAQGVREARPGLKVMTQLMVGHPVAGLRVMSEDAIELVVGTRGLSGLTGAVLGSVSVGVAGHANGVVVVARQAPAGEEVVVGVDGSRAGGPALAHAFAEAELRGRPLRVVHAWEVPIHFISFDRDAALDAHTRTLRELLAPWREERPDVDVIEDLACAPPTSALVTASKRASLLVVGSRGRGGVKSAVLGSVSHGVLHHAHCPVAVVR</sequence>
<dbReference type="RefSeq" id="WP_379577265.1">
    <property type="nucleotide sequence ID" value="NZ_JBHUFV010000051.1"/>
</dbReference>
<dbReference type="InterPro" id="IPR006015">
    <property type="entry name" value="Universal_stress_UspA"/>
</dbReference>
<evidence type="ECO:0000313" key="3">
    <source>
        <dbReference type="EMBL" id="MFD1936726.1"/>
    </source>
</evidence>
<dbReference type="InterPro" id="IPR006016">
    <property type="entry name" value="UspA"/>
</dbReference>
<dbReference type="InterPro" id="IPR014729">
    <property type="entry name" value="Rossmann-like_a/b/a_fold"/>
</dbReference>
<dbReference type="PRINTS" id="PR01438">
    <property type="entry name" value="UNVRSLSTRESS"/>
</dbReference>
<dbReference type="Proteomes" id="UP001597368">
    <property type="component" value="Unassembled WGS sequence"/>
</dbReference>
<dbReference type="InterPro" id="IPR058548">
    <property type="entry name" value="MlaB-like_STAS"/>
</dbReference>
<organism evidence="3 4">
    <name type="scientific">Nonomuraea mangrovi</name>
    <dbReference type="NCBI Taxonomy" id="2316207"/>
    <lineage>
        <taxon>Bacteria</taxon>
        <taxon>Bacillati</taxon>
        <taxon>Actinomycetota</taxon>
        <taxon>Actinomycetes</taxon>
        <taxon>Streptosporangiales</taxon>
        <taxon>Streptosporangiaceae</taxon>
        <taxon>Nonomuraea</taxon>
    </lineage>
</organism>
<proteinExistence type="inferred from homology"/>
<dbReference type="SUPFAM" id="SSF52091">
    <property type="entry name" value="SpoIIaa-like"/>
    <property type="match status" value="1"/>
</dbReference>
<dbReference type="PROSITE" id="PS50801">
    <property type="entry name" value="STAS"/>
    <property type="match status" value="1"/>
</dbReference>
<dbReference type="Gene3D" id="3.40.50.620">
    <property type="entry name" value="HUPs"/>
    <property type="match status" value="2"/>
</dbReference>
<dbReference type="Pfam" id="PF13466">
    <property type="entry name" value="STAS_2"/>
    <property type="match status" value="1"/>
</dbReference>
<dbReference type="PANTHER" id="PTHR46268">
    <property type="entry name" value="STRESS RESPONSE PROTEIN NHAX"/>
    <property type="match status" value="1"/>
</dbReference>
<accession>A0ABW4T4X0</accession>
<feature type="domain" description="STAS" evidence="2">
    <location>
        <begin position="1"/>
        <end position="63"/>
    </location>
</feature>
<gene>
    <name evidence="3" type="ORF">ACFSKW_35175</name>
</gene>
<reference evidence="4" key="1">
    <citation type="journal article" date="2019" name="Int. J. Syst. Evol. Microbiol.">
        <title>The Global Catalogue of Microorganisms (GCM) 10K type strain sequencing project: providing services to taxonomists for standard genome sequencing and annotation.</title>
        <authorList>
            <consortium name="The Broad Institute Genomics Platform"/>
            <consortium name="The Broad Institute Genome Sequencing Center for Infectious Disease"/>
            <person name="Wu L."/>
            <person name="Ma J."/>
        </authorList>
    </citation>
    <scope>NUCLEOTIDE SEQUENCE [LARGE SCALE GENOMIC DNA]</scope>
    <source>
        <strain evidence="4">ICMP 6774ER</strain>
    </source>
</reference>
<dbReference type="Gene3D" id="3.30.750.24">
    <property type="entry name" value="STAS domain"/>
    <property type="match status" value="1"/>
</dbReference>
<dbReference type="SUPFAM" id="SSF52402">
    <property type="entry name" value="Adenine nucleotide alpha hydrolases-like"/>
    <property type="match status" value="2"/>
</dbReference>
<dbReference type="CDD" id="cd07043">
    <property type="entry name" value="STAS_anti-anti-sigma_factors"/>
    <property type="match status" value="1"/>
</dbReference>
<dbReference type="InterPro" id="IPR002645">
    <property type="entry name" value="STAS_dom"/>
</dbReference>
<comment type="similarity">
    <text evidence="1">Belongs to the universal stress protein A family.</text>
</comment>
<comment type="caution">
    <text evidence="3">The sequence shown here is derived from an EMBL/GenBank/DDBJ whole genome shotgun (WGS) entry which is preliminary data.</text>
</comment>
<dbReference type="Pfam" id="PF00582">
    <property type="entry name" value="Usp"/>
    <property type="match status" value="2"/>
</dbReference>
<evidence type="ECO:0000313" key="4">
    <source>
        <dbReference type="Proteomes" id="UP001597368"/>
    </source>
</evidence>
<dbReference type="InterPro" id="IPR036513">
    <property type="entry name" value="STAS_dom_sf"/>
</dbReference>
<name>A0ABW4T4X0_9ACTN</name>
<evidence type="ECO:0000256" key="1">
    <source>
        <dbReference type="ARBA" id="ARBA00008791"/>
    </source>
</evidence>
<evidence type="ECO:0000259" key="2">
    <source>
        <dbReference type="PROSITE" id="PS50801"/>
    </source>
</evidence>
<keyword evidence="4" id="KW-1185">Reference proteome</keyword>
<dbReference type="PANTHER" id="PTHR46268:SF6">
    <property type="entry name" value="UNIVERSAL STRESS PROTEIN UP12"/>
    <property type="match status" value="1"/>
</dbReference>
<protein>
    <submittedName>
        <fullName evidence="3">Universal stress protein</fullName>
    </submittedName>
</protein>
<dbReference type="EMBL" id="JBHUFV010000051">
    <property type="protein sequence ID" value="MFD1936726.1"/>
    <property type="molecule type" value="Genomic_DNA"/>
</dbReference>